<name>A0AB40AVI3_DIOCR</name>
<protein>
    <submittedName>
        <fullName evidence="2">Uncharacterized protein LOC120254837</fullName>
    </submittedName>
</protein>
<dbReference type="Proteomes" id="UP001515500">
    <property type="component" value="Chromosome 1"/>
</dbReference>
<sequence>MVNIVRPCWISQLDPFNGRWHLSEKGKLHGQFDAIVITHNDFVVNMKMCKPSAFFFCLWFLQRLELSAVWALPQLLKGLFTTTYGKQNKVPQESIPTITAEKVKKDMLGGVETALGLTKGTLPVPFYTRVQLWYTYIIS</sequence>
<evidence type="ECO:0000313" key="2">
    <source>
        <dbReference type="RefSeq" id="XP_039118809.1"/>
    </source>
</evidence>
<keyword evidence="1" id="KW-1185">Reference proteome</keyword>
<dbReference type="AlphaFoldDB" id="A0AB40AVI3"/>
<organism evidence="1 2">
    <name type="scientific">Dioscorea cayennensis subsp. rotundata</name>
    <name type="common">White Guinea yam</name>
    <name type="synonym">Dioscorea rotundata</name>
    <dbReference type="NCBI Taxonomy" id="55577"/>
    <lineage>
        <taxon>Eukaryota</taxon>
        <taxon>Viridiplantae</taxon>
        <taxon>Streptophyta</taxon>
        <taxon>Embryophyta</taxon>
        <taxon>Tracheophyta</taxon>
        <taxon>Spermatophyta</taxon>
        <taxon>Magnoliopsida</taxon>
        <taxon>Liliopsida</taxon>
        <taxon>Dioscoreales</taxon>
        <taxon>Dioscoreaceae</taxon>
        <taxon>Dioscorea</taxon>
    </lineage>
</organism>
<dbReference type="PANTHER" id="PTHR16128:SF8">
    <property type="entry name" value="EXPRESSED PROTEIN"/>
    <property type="match status" value="1"/>
</dbReference>
<dbReference type="PANTHER" id="PTHR16128">
    <property type="entry name" value="FAD/NAD(P)-BINDING OXIDOREDUCTASE FAMILY PROTEIN"/>
    <property type="match status" value="1"/>
</dbReference>
<gene>
    <name evidence="2" type="primary">LOC120254837</name>
</gene>
<accession>A0AB40AVI3</accession>
<dbReference type="GeneID" id="120254837"/>
<dbReference type="RefSeq" id="XP_039118809.1">
    <property type="nucleotide sequence ID" value="XM_039262875.1"/>
</dbReference>
<reference evidence="2" key="2">
    <citation type="submission" date="2025-08" db="UniProtKB">
        <authorList>
            <consortium name="RefSeq"/>
        </authorList>
    </citation>
    <scope>IDENTIFICATION</scope>
</reference>
<evidence type="ECO:0000313" key="1">
    <source>
        <dbReference type="Proteomes" id="UP001515500"/>
    </source>
</evidence>
<proteinExistence type="predicted"/>
<reference evidence="1" key="1">
    <citation type="submission" date="2025-05" db="UniProtKB">
        <authorList>
            <consortium name="RefSeq"/>
        </authorList>
    </citation>
    <scope>NUCLEOTIDE SEQUENCE [LARGE SCALE GENOMIC DNA]</scope>
</reference>